<dbReference type="Gene3D" id="3.90.1150.10">
    <property type="entry name" value="Aspartate Aminotransferase, domain 1"/>
    <property type="match status" value="1"/>
</dbReference>
<dbReference type="AlphaFoldDB" id="A0A6A6FQS0"/>
<evidence type="ECO:0000313" key="3">
    <source>
        <dbReference type="EMBL" id="KAF2215797.1"/>
    </source>
</evidence>
<dbReference type="EMBL" id="ML992665">
    <property type="protein sequence ID" value="KAF2215797.1"/>
    <property type="molecule type" value="Genomic_DNA"/>
</dbReference>
<feature type="domain" description="Aminotransferase class V" evidence="2">
    <location>
        <begin position="51"/>
        <end position="345"/>
    </location>
</feature>
<evidence type="ECO:0000256" key="1">
    <source>
        <dbReference type="ARBA" id="ARBA00022898"/>
    </source>
</evidence>
<dbReference type="PANTHER" id="PTHR43092:SF2">
    <property type="entry name" value="HERCYNYLCYSTEINE SULFOXIDE LYASE"/>
    <property type="match status" value="1"/>
</dbReference>
<keyword evidence="1" id="KW-0663">Pyridoxal phosphate</keyword>
<evidence type="ECO:0000259" key="2">
    <source>
        <dbReference type="Pfam" id="PF00266"/>
    </source>
</evidence>
<gene>
    <name evidence="3" type="ORF">CERZMDRAFT_94188</name>
</gene>
<dbReference type="OrthoDB" id="5978656at2759"/>
<organism evidence="3 4">
    <name type="scientific">Cercospora zeae-maydis SCOH1-5</name>
    <dbReference type="NCBI Taxonomy" id="717836"/>
    <lineage>
        <taxon>Eukaryota</taxon>
        <taxon>Fungi</taxon>
        <taxon>Dikarya</taxon>
        <taxon>Ascomycota</taxon>
        <taxon>Pezizomycotina</taxon>
        <taxon>Dothideomycetes</taxon>
        <taxon>Dothideomycetidae</taxon>
        <taxon>Mycosphaerellales</taxon>
        <taxon>Mycosphaerellaceae</taxon>
        <taxon>Cercospora</taxon>
    </lineage>
</organism>
<sequence length="438" mass="49065">MADPSSAEHLLERIRRLKPTECGSAEAKTSFAFDEGYTFLNHGSYGTYPIAVRDVYRHYQDRSEAQPDTFTRYEYRPNLLDASRRVIAGYLNVPVETCVYTVNASMGIDTVLRNISYQPGDVILCFTSIYGSFGYTIQHLTETTPVEAKPIKLDYPVSDEFVVKAFETAIREVVSEGKKPRLALFDTISSLPAVRVPFERLTRICKEHGIFSCIDGAHGVGHMPLDLHSLDPDFFSSNLHKWLHVPRGCAILYTAVRNQHLLRTTFPTGFGFVAQPDPPHYVANFANLGTLNDTSYLCIEAALEWRKKLMWNGKAGEDAIMSYTLQLAKTGGQAVATILNTEVMDNSERTLSHCGMTNVRLPVTPQGGPKAEDNLKETAAWIQKTMTFEYKTAVNVFVYGSSIWVRLSAQVYLNMLDFERAGRALKVVCERALQNETA</sequence>
<dbReference type="InterPro" id="IPR000192">
    <property type="entry name" value="Aminotrans_V_dom"/>
</dbReference>
<dbReference type="InterPro" id="IPR015422">
    <property type="entry name" value="PyrdxlP-dep_Trfase_small"/>
</dbReference>
<proteinExistence type="predicted"/>
<dbReference type="InterPro" id="IPR015421">
    <property type="entry name" value="PyrdxlP-dep_Trfase_major"/>
</dbReference>
<reference evidence="3" key="1">
    <citation type="journal article" date="2020" name="Stud. Mycol.">
        <title>101 Dothideomycetes genomes: a test case for predicting lifestyles and emergence of pathogens.</title>
        <authorList>
            <person name="Haridas S."/>
            <person name="Albert R."/>
            <person name="Binder M."/>
            <person name="Bloem J."/>
            <person name="Labutti K."/>
            <person name="Salamov A."/>
            <person name="Andreopoulos B."/>
            <person name="Baker S."/>
            <person name="Barry K."/>
            <person name="Bills G."/>
            <person name="Bluhm B."/>
            <person name="Cannon C."/>
            <person name="Castanera R."/>
            <person name="Culley D."/>
            <person name="Daum C."/>
            <person name="Ezra D."/>
            <person name="Gonzalez J."/>
            <person name="Henrissat B."/>
            <person name="Kuo A."/>
            <person name="Liang C."/>
            <person name="Lipzen A."/>
            <person name="Lutzoni F."/>
            <person name="Magnuson J."/>
            <person name="Mondo S."/>
            <person name="Nolan M."/>
            <person name="Ohm R."/>
            <person name="Pangilinan J."/>
            <person name="Park H.-J."/>
            <person name="Ramirez L."/>
            <person name="Alfaro M."/>
            <person name="Sun H."/>
            <person name="Tritt A."/>
            <person name="Yoshinaga Y."/>
            <person name="Zwiers L.-H."/>
            <person name="Turgeon B."/>
            <person name="Goodwin S."/>
            <person name="Spatafora J."/>
            <person name="Crous P."/>
            <person name="Grigoriev I."/>
        </authorList>
    </citation>
    <scope>NUCLEOTIDE SEQUENCE</scope>
    <source>
        <strain evidence="3">SCOH1-5</strain>
    </source>
</reference>
<dbReference type="Gene3D" id="3.40.640.10">
    <property type="entry name" value="Type I PLP-dependent aspartate aminotransferase-like (Major domain)"/>
    <property type="match status" value="1"/>
</dbReference>
<accession>A0A6A6FQS0</accession>
<name>A0A6A6FQS0_9PEZI</name>
<keyword evidence="4" id="KW-1185">Reference proteome</keyword>
<dbReference type="PANTHER" id="PTHR43092">
    <property type="entry name" value="L-CYSTEINE DESULFHYDRASE"/>
    <property type="match status" value="1"/>
</dbReference>
<evidence type="ECO:0000313" key="4">
    <source>
        <dbReference type="Proteomes" id="UP000799539"/>
    </source>
</evidence>
<dbReference type="InterPro" id="IPR015424">
    <property type="entry name" value="PyrdxlP-dep_Trfase"/>
</dbReference>
<protein>
    <recommendedName>
        <fullName evidence="2">Aminotransferase class V domain-containing protein</fullName>
    </recommendedName>
</protein>
<dbReference type="SUPFAM" id="SSF53383">
    <property type="entry name" value="PLP-dependent transferases"/>
    <property type="match status" value="1"/>
</dbReference>
<dbReference type="Proteomes" id="UP000799539">
    <property type="component" value="Unassembled WGS sequence"/>
</dbReference>
<dbReference type="Pfam" id="PF00266">
    <property type="entry name" value="Aminotran_5"/>
    <property type="match status" value="1"/>
</dbReference>